<evidence type="ECO:0000313" key="1">
    <source>
        <dbReference type="EMBL" id="CAG6497853.1"/>
    </source>
</evidence>
<dbReference type="EMBL" id="HBUE01330244">
    <property type="protein sequence ID" value="CAG6592898.1"/>
    <property type="molecule type" value="Transcribed_RNA"/>
</dbReference>
<dbReference type="EMBL" id="HBUE01223573">
    <property type="protein sequence ID" value="CAG6540809.1"/>
    <property type="molecule type" value="Transcribed_RNA"/>
</dbReference>
<sequence>MTLSSMYFMILAVSSGRLAVTKAARGLAGRSGKSSPLSDSDLVRLAAFFKLILCCELCCCGRFALWWSPSFWSIPPSRTSPTGSTSFLPVAANFDPRHSRDKT</sequence>
<organism evidence="1">
    <name type="scientific">Culex pipiens</name>
    <name type="common">House mosquito</name>
    <dbReference type="NCBI Taxonomy" id="7175"/>
    <lineage>
        <taxon>Eukaryota</taxon>
        <taxon>Metazoa</taxon>
        <taxon>Ecdysozoa</taxon>
        <taxon>Arthropoda</taxon>
        <taxon>Hexapoda</taxon>
        <taxon>Insecta</taxon>
        <taxon>Pterygota</taxon>
        <taxon>Neoptera</taxon>
        <taxon>Endopterygota</taxon>
        <taxon>Diptera</taxon>
        <taxon>Nematocera</taxon>
        <taxon>Culicoidea</taxon>
        <taxon>Culicidae</taxon>
        <taxon>Culicinae</taxon>
        <taxon>Culicini</taxon>
        <taxon>Culex</taxon>
        <taxon>Culex</taxon>
    </lineage>
</organism>
<proteinExistence type="predicted"/>
<dbReference type="EMBL" id="HBUE01223571">
    <property type="protein sequence ID" value="CAG6540805.1"/>
    <property type="molecule type" value="Transcribed_RNA"/>
</dbReference>
<dbReference type="EMBL" id="HBUE01223576">
    <property type="protein sequence ID" value="CAG6540821.1"/>
    <property type="molecule type" value="Transcribed_RNA"/>
</dbReference>
<dbReference type="EMBL" id="HBUE01134143">
    <property type="protein sequence ID" value="CAG6497842.1"/>
    <property type="molecule type" value="Transcribed_RNA"/>
</dbReference>
<dbReference type="EMBL" id="HBUE01134144">
    <property type="protein sequence ID" value="CAG6497846.1"/>
    <property type="molecule type" value="Transcribed_RNA"/>
</dbReference>
<dbReference type="EMBL" id="HBUE01134148">
    <property type="protein sequence ID" value="CAG6497856.1"/>
    <property type="molecule type" value="Transcribed_RNA"/>
</dbReference>
<dbReference type="EMBL" id="HBUE01223569">
    <property type="protein sequence ID" value="CAG6540798.1"/>
    <property type="molecule type" value="Transcribed_RNA"/>
</dbReference>
<dbReference type="EMBL" id="HBUE01330241">
    <property type="protein sequence ID" value="CAG6592888.1"/>
    <property type="molecule type" value="Transcribed_RNA"/>
</dbReference>
<name>A0A8D8CRD2_CULPI</name>
<dbReference type="AlphaFoldDB" id="A0A8D8CRD2"/>
<dbReference type="EMBL" id="HBUE01223575">
    <property type="protein sequence ID" value="CAG6540817.1"/>
    <property type="molecule type" value="Transcribed_RNA"/>
</dbReference>
<dbReference type="EMBL" id="HBUE01223570">
    <property type="protein sequence ID" value="CAG6540801.1"/>
    <property type="molecule type" value="Transcribed_RNA"/>
</dbReference>
<protein>
    <submittedName>
        <fullName evidence="1">(northern house mosquito) hypothetical protein</fullName>
    </submittedName>
</protein>
<dbReference type="EMBL" id="HBUE01330240">
    <property type="protein sequence ID" value="CAG6592884.1"/>
    <property type="molecule type" value="Transcribed_RNA"/>
</dbReference>
<dbReference type="EMBL" id="HBUE01134147">
    <property type="protein sequence ID" value="CAG6497853.1"/>
    <property type="molecule type" value="Transcribed_RNA"/>
</dbReference>
<dbReference type="EMBL" id="HBUE01134146">
    <property type="protein sequence ID" value="CAG6497850.1"/>
    <property type="molecule type" value="Transcribed_RNA"/>
</dbReference>
<dbReference type="EMBL" id="HBUE01330243">
    <property type="protein sequence ID" value="CAG6592896.1"/>
    <property type="molecule type" value="Transcribed_RNA"/>
</dbReference>
<dbReference type="EMBL" id="HBUE01223574">
    <property type="protein sequence ID" value="CAG6540813.1"/>
    <property type="molecule type" value="Transcribed_RNA"/>
</dbReference>
<reference evidence="1" key="1">
    <citation type="submission" date="2021-05" db="EMBL/GenBank/DDBJ databases">
        <authorList>
            <person name="Alioto T."/>
            <person name="Alioto T."/>
            <person name="Gomez Garrido J."/>
        </authorList>
    </citation>
    <scope>NUCLEOTIDE SEQUENCE</scope>
</reference>
<dbReference type="EMBL" id="HBUE01223577">
    <property type="protein sequence ID" value="CAG6540825.1"/>
    <property type="molecule type" value="Transcribed_RNA"/>
</dbReference>
<accession>A0A8D8CRD2</accession>
<dbReference type="EMBL" id="HBUE01330235">
    <property type="protein sequence ID" value="CAG6592869.1"/>
    <property type="molecule type" value="Transcribed_RNA"/>
</dbReference>
<dbReference type="EMBL" id="HBUE01223578">
    <property type="protein sequence ID" value="CAG6540827.1"/>
    <property type="molecule type" value="Transcribed_RNA"/>
</dbReference>
<dbReference type="EMBL" id="HBUE01330239">
    <property type="protein sequence ID" value="CAG6592880.1"/>
    <property type="molecule type" value="Transcribed_RNA"/>
</dbReference>
<dbReference type="EMBL" id="HBUE01330237">
    <property type="protein sequence ID" value="CAG6592876.1"/>
    <property type="molecule type" value="Transcribed_RNA"/>
</dbReference>
<dbReference type="EMBL" id="HBUE01330236">
    <property type="protein sequence ID" value="CAG6592872.1"/>
    <property type="molecule type" value="Transcribed_RNA"/>
</dbReference>
<dbReference type="EMBL" id="HBUE01330242">
    <property type="protein sequence ID" value="CAG6592892.1"/>
    <property type="molecule type" value="Transcribed_RNA"/>
</dbReference>